<dbReference type="AlphaFoldDB" id="A0A4R5X0Z5"/>
<dbReference type="Proteomes" id="UP000294952">
    <property type="component" value="Unassembled WGS sequence"/>
</dbReference>
<gene>
    <name evidence="2" type="ORF">EUA04_24600</name>
</gene>
<evidence type="ECO:0000313" key="2">
    <source>
        <dbReference type="EMBL" id="TDL03826.1"/>
    </source>
</evidence>
<evidence type="ECO:0000259" key="1">
    <source>
        <dbReference type="PROSITE" id="PS50995"/>
    </source>
</evidence>
<sequence length="152" mass="16244">MQGVATHSEIAADIFDTHGRFRRQVRRTAGRAFTTGLPESQADLVRLIGRQPGISVSAAAAELGMAANTASTLVTKLSGDGLVIREVDATDRRVGRLRLSANAQRVADNSRKARRTALAGILDQLSDNEIDSLADGLVVIKKMVQLLNEGQP</sequence>
<dbReference type="Gene3D" id="1.10.10.10">
    <property type="entry name" value="Winged helix-like DNA-binding domain superfamily/Winged helix DNA-binding domain"/>
    <property type="match status" value="1"/>
</dbReference>
<dbReference type="PANTHER" id="PTHR33164:SF103">
    <property type="entry name" value="REGULATORY PROTEIN MARR"/>
    <property type="match status" value="1"/>
</dbReference>
<accession>A0A4R5X0Z5</accession>
<dbReference type="InterPro" id="IPR036390">
    <property type="entry name" value="WH_DNA-bd_sf"/>
</dbReference>
<dbReference type="PROSITE" id="PS50995">
    <property type="entry name" value="HTH_MARR_2"/>
    <property type="match status" value="1"/>
</dbReference>
<feature type="domain" description="HTH marR-type" evidence="1">
    <location>
        <begin position="7"/>
        <end position="142"/>
    </location>
</feature>
<dbReference type="GO" id="GO:0003700">
    <property type="term" value="F:DNA-binding transcription factor activity"/>
    <property type="evidence" value="ECO:0007669"/>
    <property type="project" value="InterPro"/>
</dbReference>
<organism evidence="2 3">
    <name type="scientific">Mycolicibacterium obuense</name>
    <dbReference type="NCBI Taxonomy" id="1807"/>
    <lineage>
        <taxon>Bacteria</taxon>
        <taxon>Bacillati</taxon>
        <taxon>Actinomycetota</taxon>
        <taxon>Actinomycetes</taxon>
        <taxon>Mycobacteriales</taxon>
        <taxon>Mycobacteriaceae</taxon>
        <taxon>Mycolicibacterium</taxon>
    </lineage>
</organism>
<dbReference type="InterPro" id="IPR000835">
    <property type="entry name" value="HTH_MarR-typ"/>
</dbReference>
<dbReference type="InterPro" id="IPR036388">
    <property type="entry name" value="WH-like_DNA-bd_sf"/>
</dbReference>
<protein>
    <submittedName>
        <fullName evidence="2">MarR family transcriptional regulator</fullName>
    </submittedName>
</protein>
<dbReference type="SMART" id="SM00347">
    <property type="entry name" value="HTH_MARR"/>
    <property type="match status" value="1"/>
</dbReference>
<evidence type="ECO:0000313" key="3">
    <source>
        <dbReference type="Proteomes" id="UP000294952"/>
    </source>
</evidence>
<name>A0A4R5X0Z5_9MYCO</name>
<dbReference type="EMBL" id="SDLP01000010">
    <property type="protein sequence ID" value="TDL03826.1"/>
    <property type="molecule type" value="Genomic_DNA"/>
</dbReference>
<dbReference type="PANTHER" id="PTHR33164">
    <property type="entry name" value="TRANSCRIPTIONAL REGULATOR, MARR FAMILY"/>
    <property type="match status" value="1"/>
</dbReference>
<dbReference type="SUPFAM" id="SSF46785">
    <property type="entry name" value="Winged helix' DNA-binding domain"/>
    <property type="match status" value="1"/>
</dbReference>
<dbReference type="InterPro" id="IPR039422">
    <property type="entry name" value="MarR/SlyA-like"/>
</dbReference>
<dbReference type="RefSeq" id="WP_067391637.1">
    <property type="nucleotide sequence ID" value="NZ_SDLP01000010.1"/>
</dbReference>
<dbReference type="Pfam" id="PF12802">
    <property type="entry name" value="MarR_2"/>
    <property type="match status" value="1"/>
</dbReference>
<proteinExistence type="predicted"/>
<comment type="caution">
    <text evidence="2">The sequence shown here is derived from an EMBL/GenBank/DDBJ whole genome shotgun (WGS) entry which is preliminary data.</text>
</comment>
<reference evidence="2 3" key="1">
    <citation type="submission" date="2019-01" db="EMBL/GenBank/DDBJ databases">
        <title>High-quality-draft genome sequences of five non-tuberculosis mycobacteriaceae isolated from a nosocomial environment.</title>
        <authorList>
            <person name="Tiago I."/>
            <person name="Alarico S."/>
            <person name="Pereira S.G."/>
            <person name="Coelho C."/>
            <person name="Maranha A."/>
            <person name="Empadinhas N."/>
        </authorList>
    </citation>
    <scope>NUCLEOTIDE SEQUENCE [LARGE SCALE GENOMIC DNA]</scope>
    <source>
        <strain evidence="2 3">22DIII</strain>
    </source>
</reference>
<dbReference type="GO" id="GO:0006950">
    <property type="term" value="P:response to stress"/>
    <property type="evidence" value="ECO:0007669"/>
    <property type="project" value="TreeGrafter"/>
</dbReference>